<sequence length="59" mass="6689">MGYLKTSSFEAASAFKQQIFFSSEPPSSSFSYDLPLCFNLEHKPRDFTSFLDPISLSRS</sequence>
<reference evidence="2" key="1">
    <citation type="submission" date="2013-09" db="EMBL/GenBank/DDBJ databases">
        <title>Corchorus olitorius genome sequencing.</title>
        <authorList>
            <person name="Alam M."/>
            <person name="Haque M.S."/>
            <person name="Islam M.S."/>
            <person name="Emdad E.M."/>
            <person name="Islam M.M."/>
            <person name="Ahmed B."/>
            <person name="Halim A."/>
            <person name="Hossen Q.M.M."/>
            <person name="Hossain M.Z."/>
            <person name="Ahmed R."/>
            <person name="Khan M.M."/>
            <person name="Islam R."/>
            <person name="Rashid M.M."/>
            <person name="Khan S.A."/>
            <person name="Rahman M.S."/>
            <person name="Alam M."/>
            <person name="Yahiya A.S."/>
            <person name="Khan M.S."/>
            <person name="Azam M.S."/>
            <person name="Haque T."/>
            <person name="Lashkar M.Z.H."/>
            <person name="Akhand A.I."/>
            <person name="Morshed G."/>
            <person name="Roy S."/>
            <person name="Uddin K.S."/>
            <person name="Rabeya T."/>
            <person name="Hossain A.S."/>
            <person name="Chowdhury A."/>
            <person name="Snigdha A.R."/>
            <person name="Mortoza M.S."/>
            <person name="Matin S.A."/>
            <person name="Hoque S.M.E."/>
            <person name="Islam M.K."/>
            <person name="Roy D.K."/>
            <person name="Haider R."/>
            <person name="Moosa M.M."/>
            <person name="Elias S.M."/>
            <person name="Hasan A.M."/>
            <person name="Jahan S."/>
            <person name="Shafiuddin M."/>
            <person name="Mahmood N."/>
            <person name="Shommy N.S."/>
        </authorList>
    </citation>
    <scope>NUCLEOTIDE SEQUENCE [LARGE SCALE GENOMIC DNA]</scope>
    <source>
        <strain evidence="2">cv. O-4</strain>
    </source>
</reference>
<evidence type="ECO:0000313" key="1">
    <source>
        <dbReference type="EMBL" id="OMO56912.1"/>
    </source>
</evidence>
<dbReference type="EMBL" id="AWUE01022668">
    <property type="protein sequence ID" value="OMO56912.1"/>
    <property type="molecule type" value="Genomic_DNA"/>
</dbReference>
<protein>
    <submittedName>
        <fullName evidence="1">Uncharacterized protein</fullName>
    </submittedName>
</protein>
<keyword evidence="2" id="KW-1185">Reference proteome</keyword>
<gene>
    <name evidence="1" type="ORF">COLO4_35530</name>
</gene>
<name>A0A1R3GFQ7_9ROSI</name>
<proteinExistence type="predicted"/>
<organism evidence="1 2">
    <name type="scientific">Corchorus olitorius</name>
    <dbReference type="NCBI Taxonomy" id="93759"/>
    <lineage>
        <taxon>Eukaryota</taxon>
        <taxon>Viridiplantae</taxon>
        <taxon>Streptophyta</taxon>
        <taxon>Embryophyta</taxon>
        <taxon>Tracheophyta</taxon>
        <taxon>Spermatophyta</taxon>
        <taxon>Magnoliopsida</taxon>
        <taxon>eudicotyledons</taxon>
        <taxon>Gunneridae</taxon>
        <taxon>Pentapetalae</taxon>
        <taxon>rosids</taxon>
        <taxon>malvids</taxon>
        <taxon>Malvales</taxon>
        <taxon>Malvaceae</taxon>
        <taxon>Grewioideae</taxon>
        <taxon>Apeibeae</taxon>
        <taxon>Corchorus</taxon>
    </lineage>
</organism>
<evidence type="ECO:0000313" key="2">
    <source>
        <dbReference type="Proteomes" id="UP000187203"/>
    </source>
</evidence>
<dbReference type="Proteomes" id="UP000187203">
    <property type="component" value="Unassembled WGS sequence"/>
</dbReference>
<dbReference type="AlphaFoldDB" id="A0A1R3GFQ7"/>
<comment type="caution">
    <text evidence="1">The sequence shown here is derived from an EMBL/GenBank/DDBJ whole genome shotgun (WGS) entry which is preliminary data.</text>
</comment>
<accession>A0A1R3GFQ7</accession>